<protein>
    <submittedName>
        <fullName evidence="1">Uncharacterized protein</fullName>
    </submittedName>
</protein>
<name>A0A1V3WM75_MYCKA</name>
<proteinExistence type="predicted"/>
<sequence>MLKRCRDRTGVDMVAVGAFSILPSLECYKGRTALESAKRQVE</sequence>
<evidence type="ECO:0000313" key="2">
    <source>
        <dbReference type="Proteomes" id="UP000189229"/>
    </source>
</evidence>
<dbReference type="Proteomes" id="UP000189229">
    <property type="component" value="Unassembled WGS sequence"/>
</dbReference>
<comment type="caution">
    <text evidence="1">The sequence shown here is derived from an EMBL/GenBank/DDBJ whole genome shotgun (WGS) entry which is preliminary data.</text>
</comment>
<organism evidence="1 2">
    <name type="scientific">Mycobacterium kansasii</name>
    <dbReference type="NCBI Taxonomy" id="1768"/>
    <lineage>
        <taxon>Bacteria</taxon>
        <taxon>Bacillati</taxon>
        <taxon>Actinomycetota</taxon>
        <taxon>Actinomycetes</taxon>
        <taxon>Mycobacteriales</taxon>
        <taxon>Mycobacteriaceae</taxon>
        <taxon>Mycobacterium</taxon>
    </lineage>
</organism>
<gene>
    <name evidence="1" type="ORF">BZL30_7598</name>
</gene>
<dbReference type="EMBL" id="MVBM01000008">
    <property type="protein sequence ID" value="OOK67381.1"/>
    <property type="molecule type" value="Genomic_DNA"/>
</dbReference>
<reference evidence="1 2" key="1">
    <citation type="submission" date="2017-02" db="EMBL/GenBank/DDBJ databases">
        <title>Complete genome sequences of Mycobacterium kansasii strains isolated from rhesus macaques.</title>
        <authorList>
            <person name="Panda A."/>
            <person name="Nagaraj S."/>
            <person name="Zhao X."/>
            <person name="Tettelin H."/>
            <person name="Detolla L.J."/>
        </authorList>
    </citation>
    <scope>NUCLEOTIDE SEQUENCE [LARGE SCALE GENOMIC DNA]</scope>
    <source>
        <strain evidence="1 2">11-3813</strain>
    </source>
</reference>
<evidence type="ECO:0000313" key="1">
    <source>
        <dbReference type="EMBL" id="OOK67381.1"/>
    </source>
</evidence>
<dbReference type="AlphaFoldDB" id="A0A1V3WM75"/>
<accession>A0A1V3WM75</accession>